<dbReference type="Proteomes" id="UP000005566">
    <property type="component" value="Unassembled WGS sequence"/>
</dbReference>
<dbReference type="NCBIfam" id="TIGR03299">
    <property type="entry name" value="LGT_TIGR03299"/>
    <property type="match status" value="1"/>
</dbReference>
<accession>H7FVT4</accession>
<keyword evidence="2" id="KW-1185">Reference proteome</keyword>
<reference evidence="1 2" key="1">
    <citation type="journal article" date="2014" name="Acta Crystallogr. D">
        <title>Structure-based characterization and antifreeze properties of a hyperactive ice-binding protein from the Antarctic bacterium Flavobacterium frigoris PS1.</title>
        <authorList>
            <person name="Do H."/>
            <person name="Kim S.J."/>
            <person name="Kim H.J."/>
            <person name="Lee J.H."/>
        </authorList>
    </citation>
    <scope>NUCLEOTIDE SEQUENCE [LARGE SCALE GENOMIC DNA]</scope>
    <source>
        <strain evidence="1 2">PS1</strain>
    </source>
</reference>
<dbReference type="RefSeq" id="WP_007139459.1">
    <property type="nucleotide sequence ID" value="NZ_AHKF01000025.1"/>
</dbReference>
<evidence type="ECO:0000313" key="2">
    <source>
        <dbReference type="Proteomes" id="UP000005566"/>
    </source>
</evidence>
<dbReference type="EMBL" id="AHKF01000025">
    <property type="protein sequence ID" value="EIA07479.1"/>
    <property type="molecule type" value="Genomic_DNA"/>
</dbReference>
<sequence>MAHHLNFNEQTKKHSFFSTKEKAWHNLGQVIQDYPTSAEAIKHAGLDYEVEKRKLFTSSLQDMRIEVPNFFSTVRTDNDTVLGVVGKDYQIVQNRDAFSFFDSIVGGDGMLYETAGALGHGERIFITAKLPDYIRVGNDDLIEKYLFLTTSHDGSGSITAAFTPIRIVCANTLNAALRNQTNTVRIRHTSNAKQRLEQAHKVMGISDRLALQLESIFNNWTKVRISDNEVKKLIHSALAPSKEVLKTLQEGRTEDLSTCFINMVDNAYEYAMSDPTQLMNTTKGTVFGAYNAITGYFQNVRSYKDDEAKLASILMGGTGQLRAQTAFDLCTNYAAKGTIVELN</sequence>
<dbReference type="STRING" id="1086011.HJ01_03282"/>
<dbReference type="eggNOG" id="ENOG502Z7QU">
    <property type="taxonomic scope" value="Bacteria"/>
</dbReference>
<dbReference type="PATRIC" id="fig|1086011.3.peg.3215"/>
<dbReference type="AlphaFoldDB" id="H7FVT4"/>
<proteinExistence type="predicted"/>
<comment type="caution">
    <text evidence="1">The sequence shown here is derived from an EMBL/GenBank/DDBJ whole genome shotgun (WGS) entry which is preliminary data.</text>
</comment>
<dbReference type="InterPro" id="IPR026325">
    <property type="entry name" value="DUF932"/>
</dbReference>
<protein>
    <submittedName>
        <fullName evidence="1">Mycobacteriophage Barnyard protein gp56</fullName>
    </submittedName>
</protein>
<organism evidence="1 2">
    <name type="scientific">Flavobacterium frigoris (strain PS1)</name>
    <dbReference type="NCBI Taxonomy" id="1086011"/>
    <lineage>
        <taxon>Bacteria</taxon>
        <taxon>Pseudomonadati</taxon>
        <taxon>Bacteroidota</taxon>
        <taxon>Flavobacteriia</taxon>
        <taxon>Flavobacteriales</taxon>
        <taxon>Flavobacteriaceae</taxon>
        <taxon>Flavobacterium</taxon>
    </lineage>
</organism>
<dbReference type="Pfam" id="PF06067">
    <property type="entry name" value="DUF932"/>
    <property type="match status" value="1"/>
</dbReference>
<gene>
    <name evidence="1" type="ORF">HJ01_03282</name>
</gene>
<name>H7FVT4_FLAFP</name>
<evidence type="ECO:0000313" key="1">
    <source>
        <dbReference type="EMBL" id="EIA07479.1"/>
    </source>
</evidence>
<dbReference type="InterPro" id="IPR017686">
    <property type="entry name" value="Phg/plasmid-like_prot"/>
</dbReference>
<dbReference type="OrthoDB" id="576140at2"/>